<keyword evidence="2" id="KW-1185">Reference proteome</keyword>
<evidence type="ECO:0000313" key="2">
    <source>
        <dbReference type="Proteomes" id="UP000516305"/>
    </source>
</evidence>
<gene>
    <name evidence="1" type="ORF">H4K34_07065</name>
</gene>
<dbReference type="EMBL" id="CP060139">
    <property type="protein sequence ID" value="QNR25596.1"/>
    <property type="molecule type" value="Genomic_DNA"/>
</dbReference>
<organism evidence="1 2">
    <name type="scientific">Croceimicrobium hydrocarbonivorans</name>
    <dbReference type="NCBI Taxonomy" id="2761580"/>
    <lineage>
        <taxon>Bacteria</taxon>
        <taxon>Pseudomonadati</taxon>
        <taxon>Bacteroidota</taxon>
        <taxon>Flavobacteriia</taxon>
        <taxon>Flavobacteriales</taxon>
        <taxon>Owenweeksiaceae</taxon>
        <taxon>Croceimicrobium</taxon>
    </lineage>
</organism>
<evidence type="ECO:0000313" key="1">
    <source>
        <dbReference type="EMBL" id="QNR25596.1"/>
    </source>
</evidence>
<dbReference type="KEGG" id="chyd:H4K34_07065"/>
<dbReference type="RefSeq" id="WP_210760123.1">
    <property type="nucleotide sequence ID" value="NZ_CP060139.1"/>
</dbReference>
<name>A0A7H0VIP8_9FLAO</name>
<reference evidence="1 2" key="1">
    <citation type="submission" date="2020-08" db="EMBL/GenBank/DDBJ databases">
        <title>Croceimicrobium hydrocarbonivorans gen. nov., sp. nov., a novel marine bacterium isolated from a bacterial consortium that degrades polyethylene terephthalate.</title>
        <authorList>
            <person name="Liu R."/>
        </authorList>
    </citation>
    <scope>NUCLEOTIDE SEQUENCE [LARGE SCALE GENOMIC DNA]</scope>
    <source>
        <strain evidence="1 2">A20-9</strain>
    </source>
</reference>
<dbReference type="Proteomes" id="UP000516305">
    <property type="component" value="Chromosome"/>
</dbReference>
<accession>A0A7H0VIP8</accession>
<protein>
    <submittedName>
        <fullName evidence="1">Uncharacterized protein</fullName>
    </submittedName>
</protein>
<proteinExistence type="predicted"/>
<sequence>MKFLFNIETGVRIHSTQLTDPLSDVKQEIKPFFENQAPIIADVDCIFVFYRVFDFPNDFKTVSRYSKKENCLTFTYAETDLEPFQKDDKVKIKEYMKLAIYKALLNVTKTRGFKGKDEILEMAENFKTSFNLCP</sequence>
<dbReference type="AlphaFoldDB" id="A0A7H0VIP8"/>